<dbReference type="GO" id="GO:0005634">
    <property type="term" value="C:nucleus"/>
    <property type="evidence" value="ECO:0007669"/>
    <property type="project" value="UniProtKB-SubCell"/>
</dbReference>
<dbReference type="PROSITE" id="PS00351">
    <property type="entry name" value="TFIID"/>
    <property type="match status" value="1"/>
</dbReference>
<dbReference type="AlphaFoldDB" id="A0ABD1CD95"/>
<evidence type="ECO:0000256" key="12">
    <source>
        <dbReference type="ARBA" id="ARBA00062325"/>
    </source>
</evidence>
<evidence type="ECO:0000256" key="4">
    <source>
        <dbReference type="ARBA" id="ARBA00023125"/>
    </source>
</evidence>
<dbReference type="GO" id="GO:0000978">
    <property type="term" value="F:RNA polymerase II cis-regulatory region sequence-specific DNA binding"/>
    <property type="evidence" value="ECO:0007669"/>
    <property type="project" value="UniProtKB-ARBA"/>
</dbReference>
<dbReference type="Pfam" id="PF00352">
    <property type="entry name" value="TBP"/>
    <property type="match status" value="2"/>
</dbReference>
<dbReference type="CDD" id="cd04516">
    <property type="entry name" value="TBP_eukaryotes"/>
    <property type="match status" value="1"/>
</dbReference>
<keyword evidence="6" id="KW-0539">Nucleus</keyword>
<keyword evidence="15" id="KW-1185">Reference proteome</keyword>
<proteinExistence type="inferred from homology"/>
<evidence type="ECO:0000256" key="5">
    <source>
        <dbReference type="ARBA" id="ARBA00023163"/>
    </source>
</evidence>
<evidence type="ECO:0000256" key="7">
    <source>
        <dbReference type="ARBA" id="ARBA00030739"/>
    </source>
</evidence>
<dbReference type="SUPFAM" id="SSF55945">
    <property type="entry name" value="TATA-box binding protein-like"/>
    <property type="match status" value="2"/>
</dbReference>
<protein>
    <recommendedName>
        <fullName evidence="3">TATA-box-binding protein</fullName>
    </recommendedName>
    <alternativeName>
        <fullName evidence="7">TATA sequence-binding protein</fullName>
    </alternativeName>
    <alternativeName>
        <fullName evidence="10">TATA-binding factor</fullName>
    </alternativeName>
    <alternativeName>
        <fullName evidence="8">TATA-box factor</fullName>
    </alternativeName>
    <alternativeName>
        <fullName evidence="11">Transcription initiation factor TFIID TBP subunit</fullName>
    </alternativeName>
</protein>
<dbReference type="FunFam" id="3.30.310.10:FF:000002">
    <property type="entry name" value="TATA-box-binding protein 2"/>
    <property type="match status" value="1"/>
</dbReference>
<sequence length="333" mass="36630">MDQLAMSPGFSIPSIGTPLHQPEEDQQIMPHAYNQQTPSGMTPMGGGLSAYGMPSIGMGTPNKHTYAPSFAAPQSLIQPQTPQSLMSPMVPMQETKASATPSYQQQNSTGGGSVRDPDNIGSVNIHSTMGPATPMTPMTPSEPAILPQLQNIVSTVNLSCRLDLKKIALHARNAEYNPKRFAAVIMRIREPRTTALIFSSGKMVCTGAKSEEDSRLAARKYARIIQKLGFTAKFLDFKVQNMVGSCDVRFPIRLEGLVLTHGKFSSYEPELFPGLIYRMVKPRIVLLIFVSGKVVLTGAKVRQEIYDAFDNIYPILKNSFILQQSSIPWFEHE</sequence>
<evidence type="ECO:0000256" key="2">
    <source>
        <dbReference type="ARBA" id="ARBA00005560"/>
    </source>
</evidence>
<dbReference type="GO" id="GO:0042797">
    <property type="term" value="P:tRNA transcription by RNA polymerase III"/>
    <property type="evidence" value="ECO:0007669"/>
    <property type="project" value="UniProtKB-ARBA"/>
</dbReference>
<dbReference type="Gene3D" id="3.30.310.10">
    <property type="entry name" value="TATA-Binding Protein"/>
    <property type="match status" value="2"/>
</dbReference>
<keyword evidence="5" id="KW-0804">Transcription</keyword>
<dbReference type="InterPro" id="IPR000814">
    <property type="entry name" value="TBP"/>
</dbReference>
<dbReference type="FunFam" id="3.30.310.10:FF:000001">
    <property type="entry name" value="TATA-box-binding protein 2"/>
    <property type="match status" value="1"/>
</dbReference>
<dbReference type="PANTHER" id="PTHR10126">
    <property type="entry name" value="TATA-BOX BINDING PROTEIN"/>
    <property type="match status" value="1"/>
</dbReference>
<feature type="compositionally biased region" description="Polar residues" evidence="13">
    <location>
        <begin position="95"/>
        <end position="108"/>
    </location>
</feature>
<keyword evidence="4" id="KW-0238">DNA-binding</keyword>
<evidence type="ECO:0000256" key="8">
    <source>
        <dbReference type="ARBA" id="ARBA00033017"/>
    </source>
</evidence>
<dbReference type="InterPro" id="IPR033710">
    <property type="entry name" value="TBP_eukaryotic"/>
</dbReference>
<feature type="region of interest" description="Disordered" evidence="13">
    <location>
        <begin position="93"/>
        <end position="118"/>
    </location>
</feature>
<evidence type="ECO:0000256" key="3">
    <source>
        <dbReference type="ARBA" id="ARBA00021962"/>
    </source>
</evidence>
<comment type="caution">
    <text evidence="14">The sequence shown here is derived from an EMBL/GenBank/DDBJ whole genome shotgun (WGS) entry which is preliminary data.</text>
</comment>
<dbReference type="EMBL" id="JBEHCU010013447">
    <property type="protein sequence ID" value="KAL1374337.1"/>
    <property type="molecule type" value="Genomic_DNA"/>
</dbReference>
<comment type="subcellular location">
    <subcellularLocation>
        <location evidence="1">Nucleus</location>
    </subcellularLocation>
</comment>
<dbReference type="GO" id="GO:0001092">
    <property type="term" value="F:TFIIA-class transcription factor complex binding"/>
    <property type="evidence" value="ECO:0007669"/>
    <property type="project" value="UniProtKB-ARBA"/>
</dbReference>
<evidence type="ECO:0000256" key="1">
    <source>
        <dbReference type="ARBA" id="ARBA00004123"/>
    </source>
</evidence>
<dbReference type="InterPro" id="IPR030491">
    <property type="entry name" value="TBP_CS"/>
</dbReference>
<evidence type="ECO:0000313" key="15">
    <source>
        <dbReference type="Proteomes" id="UP001562425"/>
    </source>
</evidence>
<dbReference type="HAMAP" id="MF_00408">
    <property type="entry name" value="TATA_bind_prot_arch"/>
    <property type="match status" value="1"/>
</dbReference>
<evidence type="ECO:0000256" key="11">
    <source>
        <dbReference type="ARBA" id="ARBA00042691"/>
    </source>
</evidence>
<dbReference type="InterPro" id="IPR012295">
    <property type="entry name" value="TBP_dom_sf"/>
</dbReference>
<accession>A0ABD1CD95</accession>
<evidence type="ECO:0000256" key="6">
    <source>
        <dbReference type="ARBA" id="ARBA00023242"/>
    </source>
</evidence>
<comment type="subunit">
    <text evidence="12">Belongs to the TFIID complex which is composed of TATA binding protein (Tbp) and a number of TBP-associated factors (Tafs). Binds DNA as monomer. Interacts with TFIIA-L heterotrimer. Interacts with Taf1, Taf2, Taf5 and Taf12.</text>
</comment>
<evidence type="ECO:0000256" key="13">
    <source>
        <dbReference type="SAM" id="MobiDB-lite"/>
    </source>
</evidence>
<reference evidence="14 15" key="1">
    <citation type="submission" date="2024-05" db="EMBL/GenBank/DDBJ databases">
        <title>Culex pipiens pipiens assembly and annotation.</title>
        <authorList>
            <person name="Alout H."/>
            <person name="Durand T."/>
        </authorList>
    </citation>
    <scope>NUCLEOTIDE SEQUENCE [LARGE SCALE GENOMIC DNA]</scope>
    <source>
        <strain evidence="14">HA-2024</strain>
        <tissue evidence="14">Whole body</tissue>
    </source>
</reference>
<organism evidence="14 15">
    <name type="scientific">Culex pipiens pipiens</name>
    <name type="common">Northern house mosquito</name>
    <dbReference type="NCBI Taxonomy" id="38569"/>
    <lineage>
        <taxon>Eukaryota</taxon>
        <taxon>Metazoa</taxon>
        <taxon>Ecdysozoa</taxon>
        <taxon>Arthropoda</taxon>
        <taxon>Hexapoda</taxon>
        <taxon>Insecta</taxon>
        <taxon>Pterygota</taxon>
        <taxon>Neoptera</taxon>
        <taxon>Endopterygota</taxon>
        <taxon>Diptera</taxon>
        <taxon>Nematocera</taxon>
        <taxon>Culicoidea</taxon>
        <taxon>Culicidae</taxon>
        <taxon>Culicinae</taxon>
        <taxon>Culicini</taxon>
        <taxon>Culex</taxon>
        <taxon>Culex</taxon>
    </lineage>
</organism>
<evidence type="ECO:0000256" key="10">
    <source>
        <dbReference type="ARBA" id="ARBA00042653"/>
    </source>
</evidence>
<dbReference type="GO" id="GO:0000992">
    <property type="term" value="F:RNA polymerase III cis-regulatory region sequence-specific DNA binding"/>
    <property type="evidence" value="ECO:0007669"/>
    <property type="project" value="UniProtKB-ARBA"/>
</dbReference>
<evidence type="ECO:0000256" key="9">
    <source>
        <dbReference type="ARBA" id="ARBA00037612"/>
    </source>
</evidence>
<comment type="function">
    <text evidence="9">General transcription factor that functions at the core of the DNA-binding multiprotein factor TFIID. Binding of TFIID to the TATA box is the initial transcriptional step of the pre-initiation complex (PIC), playing a role in the activation of eukaryotic genes transcribed by RNA polymerase II.</text>
</comment>
<dbReference type="Proteomes" id="UP001562425">
    <property type="component" value="Unassembled WGS sequence"/>
</dbReference>
<evidence type="ECO:0000313" key="14">
    <source>
        <dbReference type="EMBL" id="KAL1374337.1"/>
    </source>
</evidence>
<gene>
    <name evidence="14" type="ORF">pipiens_018140</name>
</gene>
<name>A0ABD1CD95_CULPP</name>
<comment type="similarity">
    <text evidence="2">Belongs to the TBP family.</text>
</comment>
<dbReference type="PRINTS" id="PR00686">
    <property type="entry name" value="TIFACTORIID"/>
</dbReference>